<evidence type="ECO:0000313" key="2">
    <source>
        <dbReference type="Proteomes" id="UP000799755"/>
    </source>
</evidence>
<proteinExistence type="predicted"/>
<dbReference type="EMBL" id="MU003534">
    <property type="protein sequence ID" value="KAF2464720.1"/>
    <property type="molecule type" value="Genomic_DNA"/>
</dbReference>
<gene>
    <name evidence="1" type="ORF">BDR25DRAFT_396594</name>
</gene>
<sequence>MARKKPLGAWGRREWCCLHVSWDDATRFRTTRRRARDSFDRDPTTLLTPHAFNCRILPNYAIMARTRSKPVPKASSPEPAASTRKPLPASTANPPKLFVLPKDTSKDARIVTLNNPATANPSRYLFCPEKGFHEFTRIAAPKKAPSSWLITSSPAESEGEYGDAEKSPEENTCDEGTGIGSGYITKSSDLFIATPIDILFMILPALVPKSAKDTKQHFLSLDDHLDNLTASSAPLKALLQHPSLKDMIAKRLENCCDTVDAGDEKMYRLSNEKLLELLVKKAERMCAKRLPPSMEDKFIKPALEIPIMSIKREESSISLASETVSNGIDADNSQGLSTSSTNPDSQTTTLAATTSTTATSISTSEEISQHTLLTPPEVPHLLRLRTSLTYLLSSYISPTLRLLLLALLKDPTSPTSSHPDFTPLEAHLSVIAKLKSEAAALRSISDNISRKRGFEDDEKVAEREEKKRKKEEEEKRKKSESRGIKQLKKVDTSGMKKLSSFFTKAPVKKIGIGSFWVFGSSKLGGGNVI</sequence>
<protein>
    <submittedName>
        <fullName evidence="1">Uncharacterized protein</fullName>
    </submittedName>
</protein>
<evidence type="ECO:0000313" key="1">
    <source>
        <dbReference type="EMBL" id="KAF2464720.1"/>
    </source>
</evidence>
<keyword evidence="2" id="KW-1185">Reference proteome</keyword>
<dbReference type="Proteomes" id="UP000799755">
    <property type="component" value="Unassembled WGS sequence"/>
</dbReference>
<accession>A0ACB6QEZ5</accession>
<organism evidence="1 2">
    <name type="scientific">Lindgomyces ingoldianus</name>
    <dbReference type="NCBI Taxonomy" id="673940"/>
    <lineage>
        <taxon>Eukaryota</taxon>
        <taxon>Fungi</taxon>
        <taxon>Dikarya</taxon>
        <taxon>Ascomycota</taxon>
        <taxon>Pezizomycotina</taxon>
        <taxon>Dothideomycetes</taxon>
        <taxon>Pleosporomycetidae</taxon>
        <taxon>Pleosporales</taxon>
        <taxon>Lindgomycetaceae</taxon>
        <taxon>Lindgomyces</taxon>
    </lineage>
</organism>
<name>A0ACB6QEZ5_9PLEO</name>
<reference evidence="1" key="1">
    <citation type="journal article" date="2020" name="Stud. Mycol.">
        <title>101 Dothideomycetes genomes: a test case for predicting lifestyles and emergence of pathogens.</title>
        <authorList>
            <person name="Haridas S."/>
            <person name="Albert R."/>
            <person name="Binder M."/>
            <person name="Bloem J."/>
            <person name="Labutti K."/>
            <person name="Salamov A."/>
            <person name="Andreopoulos B."/>
            <person name="Baker S."/>
            <person name="Barry K."/>
            <person name="Bills G."/>
            <person name="Bluhm B."/>
            <person name="Cannon C."/>
            <person name="Castanera R."/>
            <person name="Culley D."/>
            <person name="Daum C."/>
            <person name="Ezra D."/>
            <person name="Gonzalez J."/>
            <person name="Henrissat B."/>
            <person name="Kuo A."/>
            <person name="Liang C."/>
            <person name="Lipzen A."/>
            <person name="Lutzoni F."/>
            <person name="Magnuson J."/>
            <person name="Mondo S."/>
            <person name="Nolan M."/>
            <person name="Ohm R."/>
            <person name="Pangilinan J."/>
            <person name="Park H.-J."/>
            <person name="Ramirez L."/>
            <person name="Alfaro M."/>
            <person name="Sun H."/>
            <person name="Tritt A."/>
            <person name="Yoshinaga Y."/>
            <person name="Zwiers L.-H."/>
            <person name="Turgeon B."/>
            <person name="Goodwin S."/>
            <person name="Spatafora J."/>
            <person name="Crous P."/>
            <person name="Grigoriev I."/>
        </authorList>
    </citation>
    <scope>NUCLEOTIDE SEQUENCE</scope>
    <source>
        <strain evidence="1">ATCC 200398</strain>
    </source>
</reference>
<comment type="caution">
    <text evidence="1">The sequence shown here is derived from an EMBL/GenBank/DDBJ whole genome shotgun (WGS) entry which is preliminary data.</text>
</comment>